<feature type="compositionally biased region" description="Polar residues" evidence="3">
    <location>
        <begin position="547"/>
        <end position="562"/>
    </location>
</feature>
<dbReference type="PROSITE" id="PS50102">
    <property type="entry name" value="RRM"/>
    <property type="match status" value="1"/>
</dbReference>
<dbReference type="EMBL" id="AVOT02020249">
    <property type="protein sequence ID" value="MBW0508305.1"/>
    <property type="molecule type" value="Genomic_DNA"/>
</dbReference>
<dbReference type="OrthoDB" id="48651at2759"/>
<dbReference type="InterPro" id="IPR035979">
    <property type="entry name" value="RBD_domain_sf"/>
</dbReference>
<evidence type="ECO:0000256" key="1">
    <source>
        <dbReference type="ARBA" id="ARBA00022884"/>
    </source>
</evidence>
<dbReference type="FunFam" id="3.30.70.330:FF:001085">
    <property type="entry name" value="Related to TIF3-translation initiation factor eIF-4B"/>
    <property type="match status" value="1"/>
</dbReference>
<dbReference type="InterPro" id="IPR000504">
    <property type="entry name" value="RRM_dom"/>
</dbReference>
<name>A0A9Q3DR81_9BASI</name>
<feature type="compositionally biased region" description="Low complexity" evidence="3">
    <location>
        <begin position="511"/>
        <end position="532"/>
    </location>
</feature>
<dbReference type="Proteomes" id="UP000765509">
    <property type="component" value="Unassembled WGS sequence"/>
</dbReference>
<feature type="compositionally biased region" description="Basic and acidic residues" evidence="3">
    <location>
        <begin position="170"/>
        <end position="214"/>
    </location>
</feature>
<evidence type="ECO:0000313" key="5">
    <source>
        <dbReference type="EMBL" id="MBW0508305.1"/>
    </source>
</evidence>
<organism evidence="5 6">
    <name type="scientific">Austropuccinia psidii MF-1</name>
    <dbReference type="NCBI Taxonomy" id="1389203"/>
    <lineage>
        <taxon>Eukaryota</taxon>
        <taxon>Fungi</taxon>
        <taxon>Dikarya</taxon>
        <taxon>Basidiomycota</taxon>
        <taxon>Pucciniomycotina</taxon>
        <taxon>Pucciniomycetes</taxon>
        <taxon>Pucciniales</taxon>
        <taxon>Sphaerophragmiaceae</taxon>
        <taxon>Austropuccinia</taxon>
    </lineage>
</organism>
<feature type="compositionally biased region" description="Polar residues" evidence="3">
    <location>
        <begin position="606"/>
        <end position="618"/>
    </location>
</feature>
<dbReference type="Gene3D" id="3.30.70.330">
    <property type="match status" value="1"/>
</dbReference>
<feature type="region of interest" description="Disordered" evidence="3">
    <location>
        <begin position="603"/>
        <end position="632"/>
    </location>
</feature>
<dbReference type="InterPro" id="IPR012677">
    <property type="entry name" value="Nucleotide-bd_a/b_plait_sf"/>
</dbReference>
<dbReference type="SMART" id="SM00360">
    <property type="entry name" value="RRM"/>
    <property type="match status" value="1"/>
</dbReference>
<dbReference type="GO" id="GO:0003723">
    <property type="term" value="F:RNA binding"/>
    <property type="evidence" value="ECO:0007669"/>
    <property type="project" value="UniProtKB-UniRule"/>
</dbReference>
<feature type="compositionally biased region" description="Polar residues" evidence="3">
    <location>
        <begin position="365"/>
        <end position="384"/>
    </location>
</feature>
<dbReference type="PANTHER" id="PTHR23236:SF11">
    <property type="entry name" value="EUKARYOTIC TRANSLATION INITIATION FACTOR 4H"/>
    <property type="match status" value="1"/>
</dbReference>
<evidence type="ECO:0000256" key="3">
    <source>
        <dbReference type="SAM" id="MobiDB-lite"/>
    </source>
</evidence>
<dbReference type="PANTHER" id="PTHR23236">
    <property type="entry name" value="EUKARYOTIC TRANSLATION INITIATION FACTOR 4B/4H"/>
    <property type="match status" value="1"/>
</dbReference>
<dbReference type="Pfam" id="PF00076">
    <property type="entry name" value="RRM_1"/>
    <property type="match status" value="1"/>
</dbReference>
<protein>
    <recommendedName>
        <fullName evidence="4">RRM domain-containing protein</fullName>
    </recommendedName>
</protein>
<feature type="region of interest" description="Disordered" evidence="3">
    <location>
        <begin position="162"/>
        <end position="455"/>
    </location>
</feature>
<feature type="compositionally biased region" description="Polar residues" evidence="3">
    <location>
        <begin position="569"/>
        <end position="583"/>
    </location>
</feature>
<proteinExistence type="predicted"/>
<dbReference type="GO" id="GO:0005730">
    <property type="term" value="C:nucleolus"/>
    <property type="evidence" value="ECO:0007669"/>
    <property type="project" value="TreeGrafter"/>
</dbReference>
<feature type="domain" description="RRM" evidence="4">
    <location>
        <begin position="94"/>
        <end position="170"/>
    </location>
</feature>
<gene>
    <name evidence="5" type="ORF">O181_048020</name>
</gene>
<feature type="compositionally biased region" description="Polar residues" evidence="3">
    <location>
        <begin position="283"/>
        <end position="295"/>
    </location>
</feature>
<sequence length="645" mass="70306">MAPKNKKAQKVNLTDFLADTSTGRSWADEMDELPTAPAPRDPNEPSQSSLGGSHLTHHDGNRYGDRSGNYKSRDQNGFDSYSRPEIPIPDNPPYNAFIGNLSWEVSSDQLKEFLGESHITSIRMITDNVTGKPKGYGYIEFDERDALVEAIKKSGQELGSRPIRISVAEPPKEDRTGGAWRREGPLPSFDERRSRHSSNHYERSSMDEVDRGERMGFGSKFVPSSASPTHSTRRTQSGRGYSRNDPSQINESDPIDRGERMGFGSKFVASAEEPRKDREPPQLGSNFVPSHTTPIGSDDGITGVGASKKTTFSDRKSNEATPTIADSVSSWRNARPVSSTERESSNPASAIAPPRRRKLELSARTVGSSDGTLTPPQSIPTNKPSPFGNAKPVDSAERERQIQERLDREREDLAGANSPKKTAQVVEPASEDPVPSEPAPAPKAPKFNPFGEAKPVNTLQKEIEIEQKLEKDKKLLEEKLKREGEEAKLSTKPTSPLVVTKDSTHPEIVASSSTTRTKTNPSSSTSTTQQQQIKASNPNSRWKPHSAANTAQKSTSNGTLKSTPDAIQALTSPTDSATSLKSPNLSSFRKEGVSFAALAKAAVANSKPNQAISNASKSARNEHVKQASQPKTILKRVEGLEIQKE</sequence>
<feature type="compositionally biased region" description="Basic and acidic residues" evidence="3">
    <location>
        <begin position="394"/>
        <end position="413"/>
    </location>
</feature>
<dbReference type="AlphaFoldDB" id="A0A9Q3DR81"/>
<keyword evidence="6" id="KW-1185">Reference proteome</keyword>
<evidence type="ECO:0000259" key="4">
    <source>
        <dbReference type="PROSITE" id="PS50102"/>
    </source>
</evidence>
<feature type="compositionally biased region" description="Basic and acidic residues" evidence="3">
    <location>
        <begin position="56"/>
        <end position="65"/>
    </location>
</feature>
<feature type="compositionally biased region" description="Polar residues" evidence="3">
    <location>
        <begin position="222"/>
        <end position="251"/>
    </location>
</feature>
<evidence type="ECO:0000256" key="2">
    <source>
        <dbReference type="PROSITE-ProRule" id="PRU00176"/>
    </source>
</evidence>
<dbReference type="SUPFAM" id="SSF54928">
    <property type="entry name" value="RNA-binding domain, RBD"/>
    <property type="match status" value="1"/>
</dbReference>
<evidence type="ECO:0000313" key="6">
    <source>
        <dbReference type="Proteomes" id="UP000765509"/>
    </source>
</evidence>
<comment type="caution">
    <text evidence="5">The sequence shown here is derived from an EMBL/GenBank/DDBJ whole genome shotgun (WGS) entry which is preliminary data.</text>
</comment>
<reference evidence="5" key="1">
    <citation type="submission" date="2021-03" db="EMBL/GenBank/DDBJ databases">
        <title>Draft genome sequence of rust myrtle Austropuccinia psidii MF-1, a brazilian biotype.</title>
        <authorList>
            <person name="Quecine M.C."/>
            <person name="Pachon D.M.R."/>
            <person name="Bonatelli M.L."/>
            <person name="Correr F.H."/>
            <person name="Franceschini L.M."/>
            <person name="Leite T.F."/>
            <person name="Margarido G.R.A."/>
            <person name="Almeida C.A."/>
            <person name="Ferrarezi J.A."/>
            <person name="Labate C.A."/>
        </authorList>
    </citation>
    <scope>NUCLEOTIDE SEQUENCE</scope>
    <source>
        <strain evidence="5">MF-1</strain>
    </source>
</reference>
<feature type="region of interest" description="Disordered" evidence="3">
    <location>
        <begin position="481"/>
        <end position="583"/>
    </location>
</feature>
<feature type="region of interest" description="Disordered" evidence="3">
    <location>
        <begin position="1"/>
        <end position="89"/>
    </location>
</feature>
<keyword evidence="1 2" id="KW-0694">RNA-binding</keyword>
<feature type="compositionally biased region" description="Polar residues" evidence="3">
    <location>
        <begin position="319"/>
        <end position="339"/>
    </location>
</feature>
<accession>A0A9Q3DR81</accession>